<dbReference type="PANTHER" id="PTHR34400">
    <property type="match status" value="1"/>
</dbReference>
<protein>
    <submittedName>
        <fullName evidence="2">Ferritin-like protein</fullName>
    </submittedName>
</protein>
<gene>
    <name evidence="2" type="ORF">SYV04_42035</name>
</gene>
<organism evidence="2 3">
    <name type="scientific">Hyalangium rubrum</name>
    <dbReference type="NCBI Taxonomy" id="3103134"/>
    <lineage>
        <taxon>Bacteria</taxon>
        <taxon>Pseudomonadati</taxon>
        <taxon>Myxococcota</taxon>
        <taxon>Myxococcia</taxon>
        <taxon>Myxococcales</taxon>
        <taxon>Cystobacterineae</taxon>
        <taxon>Archangiaceae</taxon>
        <taxon>Hyalangium</taxon>
    </lineage>
</organism>
<dbReference type="PANTHER" id="PTHR34400:SF4">
    <property type="entry name" value="MEMBRANE PROTEIN"/>
    <property type="match status" value="1"/>
</dbReference>
<dbReference type="Pfam" id="PF12902">
    <property type="entry name" value="Ferritin-like"/>
    <property type="match status" value="1"/>
</dbReference>
<dbReference type="EMBL" id="JAXIVS010000027">
    <property type="protein sequence ID" value="MDY7233042.1"/>
    <property type="molecule type" value="Genomic_DNA"/>
</dbReference>
<dbReference type="RefSeq" id="WP_321551755.1">
    <property type="nucleotide sequence ID" value="NZ_JAXIVS010000027.1"/>
</dbReference>
<comment type="caution">
    <text evidence="2">The sequence shown here is derived from an EMBL/GenBank/DDBJ whole genome shotgun (WGS) entry which is preliminary data.</text>
</comment>
<proteinExistence type="predicted"/>
<dbReference type="SUPFAM" id="SSF47240">
    <property type="entry name" value="Ferritin-like"/>
    <property type="match status" value="1"/>
</dbReference>
<keyword evidence="3" id="KW-1185">Reference proteome</keyword>
<feature type="domain" description="Iminophenyl-pyruvate dimer synthase" evidence="1">
    <location>
        <begin position="25"/>
        <end position="239"/>
    </location>
</feature>
<evidence type="ECO:0000313" key="3">
    <source>
        <dbReference type="Proteomes" id="UP001291309"/>
    </source>
</evidence>
<dbReference type="Proteomes" id="UP001291309">
    <property type="component" value="Unassembled WGS sequence"/>
</dbReference>
<evidence type="ECO:0000313" key="2">
    <source>
        <dbReference type="EMBL" id="MDY7233042.1"/>
    </source>
</evidence>
<reference evidence="2 3" key="1">
    <citation type="submission" date="2023-12" db="EMBL/GenBank/DDBJ databases">
        <title>the genome sequence of Hyalangium sp. s54d21.</title>
        <authorList>
            <person name="Zhang X."/>
        </authorList>
    </citation>
    <scope>NUCLEOTIDE SEQUENCE [LARGE SCALE GENOMIC DNA]</scope>
    <source>
        <strain evidence="3">s54d21</strain>
    </source>
</reference>
<dbReference type="InterPro" id="IPR009078">
    <property type="entry name" value="Ferritin-like_SF"/>
</dbReference>
<dbReference type="Gene3D" id="1.20.1260.10">
    <property type="match status" value="1"/>
</dbReference>
<sequence length="355" mass="39268">MLRVKQNLLQRLRQARTQADLHEFLQAAIQLEHSTIPPYLTALYSLQPGSNPAVAQIITSIVREEMLHMTIAANLLVALGGKPHFAAPGFVPSYPGPLPMQVDDDLQVGLLPCSKSLIYDTFMRIEQPTEPLRLPLKGGGTSDYPAASSGEYPTIGDFYAALLRMLESMPVTWGPASAQVTPETTQSQWFRVTDWFPITSLDDAKRAVNIIVSEGEGATNAPTDDDGDPAHFYRFGEIYYGAKLIQPQPASWSYTGLDVKFDESQVFPMTPNAKAAMYPVGTRARKLVDEFNQAYMQILLGLDTVFRGQPQRLNTVLGLMYQLRILAYEVLTQPDPNDTAHGTGLTFEYVPQVVS</sequence>
<dbReference type="InterPro" id="IPR012347">
    <property type="entry name" value="Ferritin-like"/>
</dbReference>
<dbReference type="CDD" id="cd00657">
    <property type="entry name" value="Ferritin_like"/>
    <property type="match status" value="1"/>
</dbReference>
<accession>A0ABU5HHV1</accession>
<evidence type="ECO:0000259" key="1">
    <source>
        <dbReference type="Pfam" id="PF12902"/>
    </source>
</evidence>
<dbReference type="InterPro" id="IPR026820">
    <property type="entry name" value="VioB/RebD_dom"/>
</dbReference>
<name>A0ABU5HHV1_9BACT</name>